<feature type="domain" description="Phage tail collar" evidence="1">
    <location>
        <begin position="6"/>
        <end position="62"/>
    </location>
</feature>
<evidence type="ECO:0000313" key="3">
    <source>
        <dbReference type="Proteomes" id="UP001139450"/>
    </source>
</evidence>
<proteinExistence type="predicted"/>
<dbReference type="EMBL" id="JALJEJ010000009">
    <property type="protein sequence ID" value="MCJ8211349.1"/>
    <property type="molecule type" value="Genomic_DNA"/>
</dbReference>
<dbReference type="SUPFAM" id="SSF88874">
    <property type="entry name" value="Receptor-binding domain of short tail fibre protein gp12"/>
    <property type="match status" value="1"/>
</dbReference>
<organism evidence="2 3">
    <name type="scientific">Mucilaginibacter straminoryzae</name>
    <dbReference type="NCBI Taxonomy" id="2932774"/>
    <lineage>
        <taxon>Bacteria</taxon>
        <taxon>Pseudomonadati</taxon>
        <taxon>Bacteroidota</taxon>
        <taxon>Sphingobacteriia</taxon>
        <taxon>Sphingobacteriales</taxon>
        <taxon>Sphingobacteriaceae</taxon>
        <taxon>Mucilaginibacter</taxon>
    </lineage>
</organism>
<dbReference type="Pfam" id="PF07484">
    <property type="entry name" value="Collar"/>
    <property type="match status" value="1"/>
</dbReference>
<dbReference type="Gene3D" id="3.90.1340.10">
    <property type="entry name" value="Phage tail collar domain"/>
    <property type="match status" value="1"/>
</dbReference>
<reference evidence="2" key="1">
    <citation type="submission" date="2022-04" db="EMBL/GenBank/DDBJ databases">
        <title>Mucilaginibacter sp. RS28 isolated from freshwater.</title>
        <authorList>
            <person name="Ko S.-R."/>
        </authorList>
    </citation>
    <scope>NUCLEOTIDE SEQUENCE</scope>
    <source>
        <strain evidence="2">RS28</strain>
    </source>
</reference>
<accession>A0A9X2BA48</accession>
<dbReference type="AlphaFoldDB" id="A0A9X2BA48"/>
<sequence length="204" mass="20382">MEGTLGEIRLFGGAFAPRGWAFCDGQSLSISAYDALFALIGTTYGGNGVSTFNLPNLQSRVVIGAGTAAGSNIPYLVGQTGGEEEVSLTIANLPSHQHTATVSAGAGNITATLTLNAAAGGAGGESSPGNNLIGSDGSTSVYSANTAKAPGSAMSSASVTFPNATVNANTTTSVTGASIAHENRQPYTATNYIICIEGIFPSRN</sequence>
<comment type="caution">
    <text evidence="2">The sequence shown here is derived from an EMBL/GenBank/DDBJ whole genome shotgun (WGS) entry which is preliminary data.</text>
</comment>
<dbReference type="RefSeq" id="WP_245131885.1">
    <property type="nucleotide sequence ID" value="NZ_JALJEJ010000009.1"/>
</dbReference>
<dbReference type="Proteomes" id="UP001139450">
    <property type="component" value="Unassembled WGS sequence"/>
</dbReference>
<evidence type="ECO:0000259" key="1">
    <source>
        <dbReference type="Pfam" id="PF07484"/>
    </source>
</evidence>
<dbReference type="InterPro" id="IPR037053">
    <property type="entry name" value="Phage_tail_collar_dom_sf"/>
</dbReference>
<dbReference type="InterPro" id="IPR011083">
    <property type="entry name" value="Phage_tail_collar_dom"/>
</dbReference>
<evidence type="ECO:0000313" key="2">
    <source>
        <dbReference type="EMBL" id="MCJ8211349.1"/>
    </source>
</evidence>
<keyword evidence="3" id="KW-1185">Reference proteome</keyword>
<name>A0A9X2BA48_9SPHI</name>
<gene>
    <name evidence="2" type="ORF">MUY27_16650</name>
</gene>
<protein>
    <submittedName>
        <fullName evidence="2">Tail fiber protein</fullName>
    </submittedName>
</protein>